<dbReference type="SUPFAM" id="SSF51735">
    <property type="entry name" value="NAD(P)-binding Rossmann-fold domains"/>
    <property type="match status" value="1"/>
</dbReference>
<dbReference type="Pfam" id="PF08240">
    <property type="entry name" value="ADH_N"/>
    <property type="match status" value="1"/>
</dbReference>
<name>D1NV53_9BIFI</name>
<dbReference type="STRING" id="561180.BIFGAL_03735"/>
<protein>
    <submittedName>
        <fullName evidence="4">Alcohol dehydrogenase</fullName>
        <ecNumber evidence="4">1.1.1.1</ecNumber>
    </submittedName>
    <submittedName>
        <fullName evidence="3">GroES-like protein</fullName>
    </submittedName>
</protein>
<dbReference type="GO" id="GO:0004022">
    <property type="term" value="F:alcohol dehydrogenase (NAD+) activity"/>
    <property type="evidence" value="ECO:0007669"/>
    <property type="project" value="UniProtKB-EC"/>
</dbReference>
<dbReference type="RefSeq" id="WP_006295193.1">
    <property type="nucleotide sequence ID" value="NZ_ABXB03000003.1"/>
</dbReference>
<evidence type="ECO:0000313" key="3">
    <source>
        <dbReference type="EMBL" id="EFA22704.1"/>
    </source>
</evidence>
<dbReference type="OrthoDB" id="3175656at2"/>
<organism evidence="3 5">
    <name type="scientific">Bifidobacterium gallicum DSM 20093 = LMG 11596</name>
    <dbReference type="NCBI Taxonomy" id="561180"/>
    <lineage>
        <taxon>Bacteria</taxon>
        <taxon>Bacillati</taxon>
        <taxon>Actinomycetota</taxon>
        <taxon>Actinomycetes</taxon>
        <taxon>Bifidobacteriales</taxon>
        <taxon>Bifidobacteriaceae</taxon>
        <taxon>Bifidobacterium</taxon>
    </lineage>
</organism>
<dbReference type="Pfam" id="PF00107">
    <property type="entry name" value="ADH_zinc_N"/>
    <property type="match status" value="1"/>
</dbReference>
<dbReference type="Proteomes" id="UP000003656">
    <property type="component" value="Unassembled WGS sequence"/>
</dbReference>
<evidence type="ECO:0000313" key="6">
    <source>
        <dbReference type="Proteomes" id="UP000029074"/>
    </source>
</evidence>
<evidence type="ECO:0000256" key="1">
    <source>
        <dbReference type="ARBA" id="ARBA00022857"/>
    </source>
</evidence>
<keyword evidence="6" id="KW-1185">Reference proteome</keyword>
<comment type="caution">
    <text evidence="3">The sequence shown here is derived from an EMBL/GenBank/DDBJ whole genome shotgun (WGS) entry which is preliminary data.</text>
</comment>
<dbReference type="PANTHER" id="PTHR44154">
    <property type="entry name" value="QUINONE OXIDOREDUCTASE"/>
    <property type="match status" value="1"/>
</dbReference>
<gene>
    <name evidence="4" type="ORF">BGLCM_0324</name>
    <name evidence="3" type="ORF">BIFGAL_03735</name>
</gene>
<dbReference type="InterPro" id="IPR036291">
    <property type="entry name" value="NAD(P)-bd_dom_sf"/>
</dbReference>
<dbReference type="PANTHER" id="PTHR44154:SF1">
    <property type="entry name" value="QUINONE OXIDOREDUCTASE"/>
    <property type="match status" value="1"/>
</dbReference>
<keyword evidence="4" id="KW-0560">Oxidoreductase</keyword>
<dbReference type="InterPro" id="IPR011032">
    <property type="entry name" value="GroES-like_sf"/>
</dbReference>
<dbReference type="Gene3D" id="3.90.180.10">
    <property type="entry name" value="Medium-chain alcohol dehydrogenases, catalytic domain"/>
    <property type="match status" value="1"/>
</dbReference>
<feature type="domain" description="Enoyl reductase (ER)" evidence="2">
    <location>
        <begin position="12"/>
        <end position="325"/>
    </location>
</feature>
<sequence length="329" mass="35281">MKAYVVENATVDSLDQVKLVELDKPRLAVGEVLVKVHATGLNPVDYKLVEGGNSSWAYPHVLGLDMAGEIVELGEGVTDWSTGMRVSGHLNLTKNGCFAEYVSVPTYELAQIPENVSYEQAAAMLCGALTAYQTINRKPNLNNVHTVLVQAGSGSVGSLAVQFAKLHGLRVATTCSTGKVDFTSRTGADLIIDYKTQNVAQEVEEFTDGHGVDLIIDPVSGAEAESDFDMLAYNGQLVTIVGVPPVDSNRMFANAFSMAVVNLGGAHESGNPEQKRDLGRMNAEVLELVSDGKVDPLLGEILPFDRLIDGLRMLKNHENIGKLVVSIAQ</sequence>
<evidence type="ECO:0000313" key="4">
    <source>
        <dbReference type="EMBL" id="KFI59655.1"/>
    </source>
</evidence>
<dbReference type="Proteomes" id="UP000029074">
    <property type="component" value="Unassembled WGS sequence"/>
</dbReference>
<dbReference type="InterPro" id="IPR013154">
    <property type="entry name" value="ADH-like_N"/>
</dbReference>
<dbReference type="InterPro" id="IPR020843">
    <property type="entry name" value="ER"/>
</dbReference>
<dbReference type="eggNOG" id="COG0604">
    <property type="taxonomic scope" value="Bacteria"/>
</dbReference>
<dbReference type="Gene3D" id="3.40.50.720">
    <property type="entry name" value="NAD(P)-binding Rossmann-like Domain"/>
    <property type="match status" value="1"/>
</dbReference>
<evidence type="ECO:0000313" key="5">
    <source>
        <dbReference type="Proteomes" id="UP000003656"/>
    </source>
</evidence>
<dbReference type="EC" id="1.1.1.1" evidence="4"/>
<dbReference type="SUPFAM" id="SSF50129">
    <property type="entry name" value="GroES-like"/>
    <property type="match status" value="1"/>
</dbReference>
<reference evidence="4 6" key="2">
    <citation type="submission" date="2014-03" db="EMBL/GenBank/DDBJ databases">
        <title>Genomics of Bifidobacteria.</title>
        <authorList>
            <person name="Ventura M."/>
            <person name="Milani C."/>
            <person name="Lugli G.A."/>
        </authorList>
    </citation>
    <scope>NUCLEOTIDE SEQUENCE [LARGE SCALE GENOMIC DNA]</scope>
    <source>
        <strain evidence="4 6">LMG 11596</strain>
    </source>
</reference>
<dbReference type="CDD" id="cd08271">
    <property type="entry name" value="MDR5"/>
    <property type="match status" value="1"/>
</dbReference>
<reference evidence="3 5" key="1">
    <citation type="submission" date="2009-11" db="EMBL/GenBank/DDBJ databases">
        <authorList>
            <person name="Weinstock G."/>
            <person name="Sodergren E."/>
            <person name="Clifton S."/>
            <person name="Fulton L."/>
            <person name="Fulton B."/>
            <person name="Courtney L."/>
            <person name="Fronick C."/>
            <person name="Harrison M."/>
            <person name="Strong C."/>
            <person name="Farmer C."/>
            <person name="Delahaunty K."/>
            <person name="Markovic C."/>
            <person name="Hall O."/>
            <person name="Minx P."/>
            <person name="Tomlinson C."/>
            <person name="Mitreva M."/>
            <person name="Nelson J."/>
            <person name="Hou S."/>
            <person name="Wollam A."/>
            <person name="Pepin K.H."/>
            <person name="Johnson M."/>
            <person name="Bhonagiri V."/>
            <person name="Nash W.E."/>
            <person name="Warren W."/>
            <person name="Chinwalla A."/>
            <person name="Mardis E.R."/>
            <person name="Wilson R.K."/>
        </authorList>
    </citation>
    <scope>NUCLEOTIDE SEQUENCE [LARGE SCALE GENOMIC DNA]</scope>
    <source>
        <strain evidence="3 5">DSM 20093</strain>
    </source>
</reference>
<dbReference type="EMBL" id="ABXB03000003">
    <property type="protein sequence ID" value="EFA22704.1"/>
    <property type="molecule type" value="Genomic_DNA"/>
</dbReference>
<dbReference type="SMART" id="SM00829">
    <property type="entry name" value="PKS_ER"/>
    <property type="match status" value="1"/>
</dbReference>
<dbReference type="EMBL" id="JGYW01000002">
    <property type="protein sequence ID" value="KFI59655.1"/>
    <property type="molecule type" value="Genomic_DNA"/>
</dbReference>
<dbReference type="InterPro" id="IPR051603">
    <property type="entry name" value="Zinc-ADH_QOR/CCCR"/>
</dbReference>
<proteinExistence type="predicted"/>
<dbReference type="InterPro" id="IPR013149">
    <property type="entry name" value="ADH-like_C"/>
</dbReference>
<keyword evidence="1" id="KW-0521">NADP</keyword>
<accession>D1NV53</accession>
<dbReference type="AlphaFoldDB" id="D1NV53"/>
<evidence type="ECO:0000259" key="2">
    <source>
        <dbReference type="SMART" id="SM00829"/>
    </source>
</evidence>